<name>A0A410P625_VELA1</name>
<reference evidence="1 2" key="1">
    <citation type="submission" date="2017-01" db="EMBL/GenBank/DDBJ databases">
        <title>First insights into the biology of 'candidatus Vampirococcus archaeovorus'.</title>
        <authorList>
            <person name="Kizina J."/>
            <person name="Jordan S."/>
            <person name="Stueber K."/>
            <person name="Reinhardt R."/>
            <person name="Harder J."/>
        </authorList>
    </citation>
    <scope>NUCLEOTIDE SEQUENCE [LARGE SCALE GENOMIC DNA]</scope>
    <source>
        <strain evidence="1 2">LiM</strain>
    </source>
</reference>
<evidence type="ECO:0000313" key="2">
    <source>
        <dbReference type="Proteomes" id="UP000287243"/>
    </source>
</evidence>
<sequence>MSEHITMSWEKTTEERFNKMLSKMPIFHRHMTEVGATQKAEQNAKTRGSRTVEEEDLMRAMFSEVPMQFYSLMIKLLDDVGFDYKKYNLPR</sequence>
<dbReference type="KEGG" id="vai:BU251_07905"/>
<dbReference type="AlphaFoldDB" id="A0A410P625"/>
<evidence type="ECO:0000313" key="1">
    <source>
        <dbReference type="EMBL" id="QAT17646.1"/>
    </source>
</evidence>
<dbReference type="EMBL" id="CP019384">
    <property type="protein sequence ID" value="QAT17646.1"/>
    <property type="molecule type" value="Genomic_DNA"/>
</dbReference>
<accession>A0A410P625</accession>
<proteinExistence type="predicted"/>
<dbReference type="Proteomes" id="UP000287243">
    <property type="component" value="Chromosome"/>
</dbReference>
<keyword evidence="2" id="KW-1185">Reference proteome</keyword>
<protein>
    <submittedName>
        <fullName evidence="1">Uncharacterized protein</fullName>
    </submittedName>
</protein>
<dbReference type="RefSeq" id="WP_128700593.1">
    <property type="nucleotide sequence ID" value="NZ_CP019384.1"/>
</dbReference>
<organism evidence="1 2">
    <name type="scientific">Velamenicoccus archaeovorus</name>
    <dbReference type="NCBI Taxonomy" id="1930593"/>
    <lineage>
        <taxon>Bacteria</taxon>
        <taxon>Pseudomonadati</taxon>
        <taxon>Candidatus Omnitrophota</taxon>
        <taxon>Candidatus Velamenicoccus</taxon>
    </lineage>
</organism>
<gene>
    <name evidence="1" type="ORF">BU251_07905</name>
</gene>